<organism evidence="2 3">
    <name type="scientific">Monosiga brevicollis</name>
    <name type="common">Choanoflagellate</name>
    <dbReference type="NCBI Taxonomy" id="81824"/>
    <lineage>
        <taxon>Eukaryota</taxon>
        <taxon>Choanoflagellata</taxon>
        <taxon>Craspedida</taxon>
        <taxon>Salpingoecidae</taxon>
        <taxon>Monosiga</taxon>
    </lineage>
</organism>
<feature type="compositionally biased region" description="Basic and acidic residues" evidence="1">
    <location>
        <begin position="351"/>
        <end position="373"/>
    </location>
</feature>
<sequence>MANSRVEDAKECPGCDGISNPPNATPIEDLEELKQVEWLYYQSELPKWARRTDPARSMELNDMALFRQDWQEADRISLYAILDRFVLGFGFQAFALASLLASFGPPCHPIPHWALHAIPSPPCCGATKTRLHDSMLSCVTETHYAKSWGGQPRHSTPKHKFREVTYMAEVNARRRHVQPCGPIKLHFAFRRAIDEFFHGRPVEGDDQAQSSDDADSPLAVQRRDSTRNCVVKPAVSRQQHGNVLLLSSDSESESNAPQVRPAPSAHPVAPVSTSAAVDPMDSDQRSASLSVPCAVALVPSKLGDLETLISQLLDDELESETEQKASHEPKVSRLVLDLARRKKLQPRSQTSRRDTPRSRVSEESGRASLRLDMDSLPDAPGAAASTLPSVNGVQLPSIEVHTGASSKLDADDSEADSEHDSDDAMLEFGEIDEPEAMTL</sequence>
<feature type="compositionally biased region" description="Low complexity" evidence="1">
    <location>
        <begin position="261"/>
        <end position="279"/>
    </location>
</feature>
<feature type="compositionally biased region" description="Basic and acidic residues" evidence="1">
    <location>
        <begin position="321"/>
        <end position="331"/>
    </location>
</feature>
<feature type="region of interest" description="Disordered" evidence="1">
    <location>
        <begin position="1"/>
        <end position="23"/>
    </location>
</feature>
<dbReference type="AlphaFoldDB" id="A9V2V5"/>
<dbReference type="GeneID" id="5892459"/>
<accession>A9V2V5</accession>
<keyword evidence="3" id="KW-1185">Reference proteome</keyword>
<dbReference type="KEGG" id="mbr:MONBRDRAFT_9349"/>
<reference evidence="2 3" key="1">
    <citation type="journal article" date="2008" name="Nature">
        <title>The genome of the choanoflagellate Monosiga brevicollis and the origin of metazoans.</title>
        <authorList>
            <consortium name="JGI Sequencing"/>
            <person name="King N."/>
            <person name="Westbrook M.J."/>
            <person name="Young S.L."/>
            <person name="Kuo A."/>
            <person name="Abedin M."/>
            <person name="Chapman J."/>
            <person name="Fairclough S."/>
            <person name="Hellsten U."/>
            <person name="Isogai Y."/>
            <person name="Letunic I."/>
            <person name="Marr M."/>
            <person name="Pincus D."/>
            <person name="Putnam N."/>
            <person name="Rokas A."/>
            <person name="Wright K.J."/>
            <person name="Zuzow R."/>
            <person name="Dirks W."/>
            <person name="Good M."/>
            <person name="Goodstein D."/>
            <person name="Lemons D."/>
            <person name="Li W."/>
            <person name="Lyons J.B."/>
            <person name="Morris A."/>
            <person name="Nichols S."/>
            <person name="Richter D.J."/>
            <person name="Salamov A."/>
            <person name="Bork P."/>
            <person name="Lim W.A."/>
            <person name="Manning G."/>
            <person name="Miller W.T."/>
            <person name="McGinnis W."/>
            <person name="Shapiro H."/>
            <person name="Tjian R."/>
            <person name="Grigoriev I.V."/>
            <person name="Rokhsar D."/>
        </authorList>
    </citation>
    <scope>NUCLEOTIDE SEQUENCE [LARGE SCALE GENOMIC DNA]</scope>
    <source>
        <strain evidence="3">MX1 / ATCC 50154</strain>
    </source>
</reference>
<protein>
    <submittedName>
        <fullName evidence="2">Uncharacterized protein</fullName>
    </submittedName>
</protein>
<proteinExistence type="predicted"/>
<dbReference type="InParanoid" id="A9V2V5"/>
<dbReference type="Proteomes" id="UP000001357">
    <property type="component" value="Unassembled WGS sequence"/>
</dbReference>
<evidence type="ECO:0000313" key="2">
    <source>
        <dbReference type="EMBL" id="EDQ87952.1"/>
    </source>
</evidence>
<feature type="compositionally biased region" description="Basic and acidic residues" evidence="1">
    <location>
        <begin position="1"/>
        <end position="13"/>
    </location>
</feature>
<evidence type="ECO:0000256" key="1">
    <source>
        <dbReference type="SAM" id="MobiDB-lite"/>
    </source>
</evidence>
<feature type="region of interest" description="Disordered" evidence="1">
    <location>
        <begin position="201"/>
        <end position="235"/>
    </location>
</feature>
<gene>
    <name evidence="2" type="ORF">MONBRDRAFT_9349</name>
</gene>
<feature type="compositionally biased region" description="Acidic residues" evidence="1">
    <location>
        <begin position="411"/>
        <end position="439"/>
    </location>
</feature>
<feature type="region of interest" description="Disordered" evidence="1">
    <location>
        <begin position="248"/>
        <end position="285"/>
    </location>
</feature>
<feature type="region of interest" description="Disordered" evidence="1">
    <location>
        <begin position="320"/>
        <end position="439"/>
    </location>
</feature>
<name>A9V2V5_MONBE</name>
<dbReference type="EMBL" id="CH991556">
    <property type="protein sequence ID" value="EDQ87952.1"/>
    <property type="molecule type" value="Genomic_DNA"/>
</dbReference>
<dbReference type="RefSeq" id="XP_001747028.1">
    <property type="nucleotide sequence ID" value="XM_001746976.1"/>
</dbReference>
<evidence type="ECO:0000313" key="3">
    <source>
        <dbReference type="Proteomes" id="UP000001357"/>
    </source>
</evidence>